<dbReference type="AlphaFoldDB" id="A0A6J4HUX6"/>
<evidence type="ECO:0000256" key="1">
    <source>
        <dbReference type="SAM" id="MobiDB-lite"/>
    </source>
</evidence>
<evidence type="ECO:0000313" key="2">
    <source>
        <dbReference type="EMBL" id="CAA9232672.1"/>
    </source>
</evidence>
<feature type="region of interest" description="Disordered" evidence="1">
    <location>
        <begin position="1"/>
        <end position="38"/>
    </location>
</feature>
<accession>A0A6J4HUX6</accession>
<sequence>WCSANTTRMSPRPRPRCRPRASVKVPQSSCGAQPRTGH</sequence>
<protein>
    <submittedName>
        <fullName evidence="2">Uncharacterized protein</fullName>
    </submittedName>
</protein>
<name>A0A6J4HUX6_9ACTN</name>
<dbReference type="EMBL" id="CADCSZ010000077">
    <property type="protein sequence ID" value="CAA9232672.1"/>
    <property type="molecule type" value="Genomic_DNA"/>
</dbReference>
<gene>
    <name evidence="2" type="ORF">AVDCRST_MAG76-1259</name>
</gene>
<reference evidence="2" key="1">
    <citation type="submission" date="2020-02" db="EMBL/GenBank/DDBJ databases">
        <authorList>
            <person name="Meier V. D."/>
        </authorList>
    </citation>
    <scope>NUCLEOTIDE SEQUENCE</scope>
    <source>
        <strain evidence="2">AVDCRST_MAG76</strain>
    </source>
</reference>
<organism evidence="2">
    <name type="scientific">uncultured Acidimicrobiales bacterium</name>
    <dbReference type="NCBI Taxonomy" id="310071"/>
    <lineage>
        <taxon>Bacteria</taxon>
        <taxon>Bacillati</taxon>
        <taxon>Actinomycetota</taxon>
        <taxon>Acidimicrobiia</taxon>
        <taxon>Acidimicrobiales</taxon>
        <taxon>environmental samples</taxon>
    </lineage>
</organism>
<feature type="non-terminal residue" evidence="2">
    <location>
        <position position="1"/>
    </location>
</feature>
<feature type="compositionally biased region" description="Basic residues" evidence="1">
    <location>
        <begin position="11"/>
        <end position="21"/>
    </location>
</feature>
<proteinExistence type="predicted"/>
<feature type="non-terminal residue" evidence="2">
    <location>
        <position position="38"/>
    </location>
</feature>